<dbReference type="PROSITE" id="PS50011">
    <property type="entry name" value="PROTEIN_KINASE_DOM"/>
    <property type="match status" value="1"/>
</dbReference>
<dbReference type="GO" id="GO:0005524">
    <property type="term" value="F:ATP binding"/>
    <property type="evidence" value="ECO:0007669"/>
    <property type="project" value="UniProtKB-KW"/>
</dbReference>
<evidence type="ECO:0000313" key="8">
    <source>
        <dbReference type="Proteomes" id="UP000077755"/>
    </source>
</evidence>
<name>A0AAF1AJU9_DAUCS</name>
<evidence type="ECO:0000313" key="7">
    <source>
        <dbReference type="EMBL" id="WOG85288.1"/>
    </source>
</evidence>
<keyword evidence="8" id="KW-1185">Reference proteome</keyword>
<accession>A0AAF1AJU9</accession>
<dbReference type="PANTHER" id="PTHR27002">
    <property type="entry name" value="RECEPTOR-LIKE SERINE/THREONINE-PROTEIN KINASE SD1-8"/>
    <property type="match status" value="1"/>
</dbReference>
<dbReference type="AlphaFoldDB" id="A0AAF1AJU9"/>
<evidence type="ECO:0000256" key="5">
    <source>
        <dbReference type="ARBA" id="ARBA00022840"/>
    </source>
</evidence>
<dbReference type="SUPFAM" id="SSF56112">
    <property type="entry name" value="Protein kinase-like (PK-like)"/>
    <property type="match status" value="1"/>
</dbReference>
<evidence type="ECO:0000256" key="3">
    <source>
        <dbReference type="ARBA" id="ARBA00022741"/>
    </source>
</evidence>
<dbReference type="Gene3D" id="3.30.200.20">
    <property type="entry name" value="Phosphorylase Kinase, domain 1"/>
    <property type="match status" value="1"/>
</dbReference>
<evidence type="ECO:0000256" key="4">
    <source>
        <dbReference type="ARBA" id="ARBA00022777"/>
    </source>
</evidence>
<keyword evidence="5" id="KW-0067">ATP-binding</keyword>
<dbReference type="InterPro" id="IPR000719">
    <property type="entry name" value="Prot_kinase_dom"/>
</dbReference>
<evidence type="ECO:0000259" key="6">
    <source>
        <dbReference type="PROSITE" id="PS50011"/>
    </source>
</evidence>
<dbReference type="GO" id="GO:0004674">
    <property type="term" value="F:protein serine/threonine kinase activity"/>
    <property type="evidence" value="ECO:0007669"/>
    <property type="project" value="UniProtKB-KW"/>
</dbReference>
<dbReference type="FunFam" id="3.30.200.20:FF:000924">
    <property type="entry name" value="Uncharacterized protein"/>
    <property type="match status" value="1"/>
</dbReference>
<dbReference type="PANTHER" id="PTHR27002:SF1050">
    <property type="entry name" value="CYSTEINE-RICH RECEPTOR-LIKE PROTEIN KINASE 5"/>
    <property type="match status" value="1"/>
</dbReference>
<feature type="domain" description="Protein kinase" evidence="6">
    <location>
        <begin position="1"/>
        <end position="103"/>
    </location>
</feature>
<dbReference type="GO" id="GO:0005886">
    <property type="term" value="C:plasma membrane"/>
    <property type="evidence" value="ECO:0007669"/>
    <property type="project" value="TreeGrafter"/>
</dbReference>
<evidence type="ECO:0000256" key="2">
    <source>
        <dbReference type="ARBA" id="ARBA00022679"/>
    </source>
</evidence>
<reference evidence="7" key="1">
    <citation type="journal article" date="2016" name="Nat. Genet.">
        <title>A high-quality carrot genome assembly provides new insights into carotenoid accumulation and asterid genome evolution.</title>
        <authorList>
            <person name="Iorizzo M."/>
            <person name="Ellison S."/>
            <person name="Senalik D."/>
            <person name="Zeng P."/>
            <person name="Satapoomin P."/>
            <person name="Huang J."/>
            <person name="Bowman M."/>
            <person name="Iovene M."/>
            <person name="Sanseverino W."/>
            <person name="Cavagnaro P."/>
            <person name="Yildiz M."/>
            <person name="Macko-Podgorni A."/>
            <person name="Moranska E."/>
            <person name="Grzebelus E."/>
            <person name="Grzebelus D."/>
            <person name="Ashrafi H."/>
            <person name="Zheng Z."/>
            <person name="Cheng S."/>
            <person name="Spooner D."/>
            <person name="Van Deynze A."/>
            <person name="Simon P."/>
        </authorList>
    </citation>
    <scope>NUCLEOTIDE SEQUENCE</scope>
    <source>
        <tissue evidence="7">Leaf</tissue>
    </source>
</reference>
<protein>
    <recommendedName>
        <fullName evidence="6">Protein kinase domain-containing protein</fullName>
    </recommendedName>
</protein>
<dbReference type="EMBL" id="CP093343">
    <property type="protein sequence ID" value="WOG85288.1"/>
    <property type="molecule type" value="Genomic_DNA"/>
</dbReference>
<gene>
    <name evidence="7" type="ORF">DCAR_0104476</name>
</gene>
<dbReference type="Pfam" id="PF07714">
    <property type="entry name" value="PK_Tyr_Ser-Thr"/>
    <property type="match status" value="1"/>
</dbReference>
<keyword evidence="1" id="KW-0723">Serine/threonine-protein kinase</keyword>
<dbReference type="Proteomes" id="UP000077755">
    <property type="component" value="Chromosome 1"/>
</dbReference>
<keyword evidence="2" id="KW-0808">Transferase</keyword>
<evidence type="ECO:0000256" key="1">
    <source>
        <dbReference type="ARBA" id="ARBA00022527"/>
    </source>
</evidence>
<proteinExistence type="predicted"/>
<dbReference type="InterPro" id="IPR001245">
    <property type="entry name" value="Ser-Thr/Tyr_kinase_cat_dom"/>
</dbReference>
<keyword evidence="4" id="KW-0418">Kinase</keyword>
<keyword evidence="3" id="KW-0547">Nucleotide-binding</keyword>
<dbReference type="InterPro" id="IPR011009">
    <property type="entry name" value="Kinase-like_dom_sf"/>
</dbReference>
<sequence length="103" mass="11914">MFVQGNSDHPKSFSYLLLYCGILANGKEIAVKRLSKSSNQGVAEFKNEVVLVAKLQHRNLVRLLRYCFEGEEKILIYEYIPNKSLDYVLFGKTHFIALYVRLL</sequence>
<organism evidence="7 8">
    <name type="scientific">Daucus carota subsp. sativus</name>
    <name type="common">Carrot</name>
    <dbReference type="NCBI Taxonomy" id="79200"/>
    <lineage>
        <taxon>Eukaryota</taxon>
        <taxon>Viridiplantae</taxon>
        <taxon>Streptophyta</taxon>
        <taxon>Embryophyta</taxon>
        <taxon>Tracheophyta</taxon>
        <taxon>Spermatophyta</taxon>
        <taxon>Magnoliopsida</taxon>
        <taxon>eudicotyledons</taxon>
        <taxon>Gunneridae</taxon>
        <taxon>Pentapetalae</taxon>
        <taxon>asterids</taxon>
        <taxon>campanulids</taxon>
        <taxon>Apiales</taxon>
        <taxon>Apiaceae</taxon>
        <taxon>Apioideae</taxon>
        <taxon>Scandiceae</taxon>
        <taxon>Daucinae</taxon>
        <taxon>Daucus</taxon>
        <taxon>Daucus sect. Daucus</taxon>
    </lineage>
</organism>
<reference evidence="7" key="2">
    <citation type="submission" date="2022-03" db="EMBL/GenBank/DDBJ databases">
        <title>Draft title - Genomic analysis of global carrot germplasm unveils the trajectory of domestication and the origin of high carotenoid orange carrot.</title>
        <authorList>
            <person name="Iorizzo M."/>
            <person name="Ellison S."/>
            <person name="Senalik D."/>
            <person name="Macko-Podgorni A."/>
            <person name="Grzebelus D."/>
            <person name="Bostan H."/>
            <person name="Rolling W."/>
            <person name="Curaba J."/>
            <person name="Simon P."/>
        </authorList>
    </citation>
    <scope>NUCLEOTIDE SEQUENCE</scope>
    <source>
        <tissue evidence="7">Leaf</tissue>
    </source>
</reference>